<evidence type="ECO:0000313" key="11">
    <source>
        <dbReference type="EMBL" id="KAF2725597.1"/>
    </source>
</evidence>
<name>A0A9P4QE57_9PEZI</name>
<dbReference type="AlphaFoldDB" id="A0A9P4QE57"/>
<dbReference type="OrthoDB" id="441517at2759"/>
<evidence type="ECO:0000256" key="6">
    <source>
        <dbReference type="ARBA" id="ARBA00046271"/>
    </source>
</evidence>
<comment type="similarity">
    <text evidence="1 7">Belongs to the peroxin-14 family.</text>
</comment>
<dbReference type="GO" id="GO:0005102">
    <property type="term" value="F:signaling receptor binding"/>
    <property type="evidence" value="ECO:0007669"/>
    <property type="project" value="TreeGrafter"/>
</dbReference>
<evidence type="ECO:0000256" key="8">
    <source>
        <dbReference type="SAM" id="Coils"/>
    </source>
</evidence>
<dbReference type="InterPro" id="IPR025655">
    <property type="entry name" value="PEX14"/>
</dbReference>
<evidence type="ECO:0000256" key="2">
    <source>
        <dbReference type="ARBA" id="ARBA00023010"/>
    </source>
</evidence>
<feature type="domain" description="Peroxisome membrane anchor protein Pex14p N-terminal" evidence="10">
    <location>
        <begin position="58"/>
        <end position="99"/>
    </location>
</feature>
<feature type="compositionally biased region" description="Basic and acidic residues" evidence="9">
    <location>
        <begin position="36"/>
        <end position="48"/>
    </location>
</feature>
<keyword evidence="2" id="KW-0811">Translocation</keyword>
<organism evidence="11 12">
    <name type="scientific">Polychaeton citri CBS 116435</name>
    <dbReference type="NCBI Taxonomy" id="1314669"/>
    <lineage>
        <taxon>Eukaryota</taxon>
        <taxon>Fungi</taxon>
        <taxon>Dikarya</taxon>
        <taxon>Ascomycota</taxon>
        <taxon>Pezizomycotina</taxon>
        <taxon>Dothideomycetes</taxon>
        <taxon>Dothideomycetidae</taxon>
        <taxon>Capnodiales</taxon>
        <taxon>Capnodiaceae</taxon>
        <taxon>Polychaeton</taxon>
    </lineage>
</organism>
<keyword evidence="7" id="KW-0472">Membrane</keyword>
<feature type="coiled-coil region" evidence="8">
    <location>
        <begin position="305"/>
        <end position="332"/>
    </location>
</feature>
<feature type="compositionally biased region" description="Low complexity" evidence="9">
    <location>
        <begin position="272"/>
        <end position="283"/>
    </location>
</feature>
<evidence type="ECO:0000256" key="1">
    <source>
        <dbReference type="ARBA" id="ARBA00005443"/>
    </source>
</evidence>
<dbReference type="InterPro" id="IPR036388">
    <property type="entry name" value="WH-like_DNA-bd_sf"/>
</dbReference>
<evidence type="ECO:0000259" key="10">
    <source>
        <dbReference type="Pfam" id="PF04695"/>
    </source>
</evidence>
<dbReference type="PANTHER" id="PTHR23058">
    <property type="entry name" value="PEROXISOMAL MEMBRANE PROTEIN PEX14"/>
    <property type="match status" value="1"/>
</dbReference>
<keyword evidence="7" id="KW-0813">Transport</keyword>
<sequence length="410" mass="44697">MADDSSPKPAIPAWQQAQNPTPESQPSESSAVPNTEGRDPADDTKDEPVSDATAEPTSEQLVEQMRAFLTDEAIKAAPAEKVRAFFESKNIHKDLIDQVIPPSNGAAQISLNPSDFASFKNEEVQMRKKIVNVPTGQLQNNTNASAPPIITYPEFLIEAHTPAPLVTFGRLLNTIYVAGSLATLTYAANQFLLKPMTASLTESRHDFASHSQDKLNEFNERLSKIVSQVPEAARSNTESSISKATGNDTDDTESVNSDPTELFHRDMGTQTSPSHSRSPSVDSFGIPQQEQRSTIEEQEGRIKSLHTLLDTLATATEKKANEEQRKESMDDLRHYLDTMMYSSPGINLWAQTDYKPHKKPNGGAPKADKDVIDQVKADIRSIKSSLLSAKRFPSTVSSGGSAYGGRVGAS</sequence>
<keyword evidence="8" id="KW-0175">Coiled coil</keyword>
<dbReference type="GO" id="GO:0005778">
    <property type="term" value="C:peroxisomal membrane"/>
    <property type="evidence" value="ECO:0007669"/>
    <property type="project" value="UniProtKB-SubCell"/>
</dbReference>
<evidence type="ECO:0000256" key="3">
    <source>
        <dbReference type="ARBA" id="ARBA00023140"/>
    </source>
</evidence>
<evidence type="ECO:0000256" key="4">
    <source>
        <dbReference type="ARBA" id="ARBA00029502"/>
    </source>
</evidence>
<feature type="region of interest" description="Disordered" evidence="9">
    <location>
        <begin position="227"/>
        <end position="301"/>
    </location>
</feature>
<feature type="region of interest" description="Disordered" evidence="9">
    <location>
        <begin position="1"/>
        <end position="59"/>
    </location>
</feature>
<keyword evidence="12" id="KW-1185">Reference proteome</keyword>
<dbReference type="EMBL" id="MU003767">
    <property type="protein sequence ID" value="KAF2725597.1"/>
    <property type="molecule type" value="Genomic_DNA"/>
</dbReference>
<gene>
    <name evidence="11" type="ORF">K431DRAFT_215353</name>
</gene>
<dbReference type="Gene3D" id="1.10.10.10">
    <property type="entry name" value="Winged helix-like DNA-binding domain superfamily/Winged helix DNA-binding domain"/>
    <property type="match status" value="1"/>
</dbReference>
<protein>
    <recommendedName>
        <fullName evidence="4 7">Peroxisomal membrane protein PEX14</fullName>
    </recommendedName>
    <alternativeName>
        <fullName evidence="5 7">Peroxin-14</fullName>
    </alternativeName>
</protein>
<comment type="function">
    <text evidence="7">Component of the PEX13-PEX14 docking complex, a translocon channel that specifically mediates the import of peroxisomal cargo proteins bound to PEX5 receptor. The PEX13-PEX14 docking complex forms a large import pore which can be opened to a diameter of about 9 nm. Mechanistically, PEX5 receptor along with cargo proteins associates with the PEX14 subunit of the PEX13-PEX14 docking complex in the cytosol, leading to the insertion of the receptor into the organelle membrane with the concomitant translocation of the cargo into the peroxisome matrix.</text>
</comment>
<comment type="subcellular location">
    <subcellularLocation>
        <location evidence="6 7">Peroxisome membrane</location>
    </subcellularLocation>
</comment>
<dbReference type="GO" id="GO:1990429">
    <property type="term" value="C:peroxisomal importomer complex"/>
    <property type="evidence" value="ECO:0007669"/>
    <property type="project" value="TreeGrafter"/>
</dbReference>
<dbReference type="Proteomes" id="UP000799441">
    <property type="component" value="Unassembled WGS sequence"/>
</dbReference>
<proteinExistence type="inferred from homology"/>
<dbReference type="PANTHER" id="PTHR23058:SF5">
    <property type="entry name" value="PEROXISOMAL MEMBRANE PROTEIN PEX14"/>
    <property type="match status" value="1"/>
</dbReference>
<comment type="caution">
    <text evidence="11">The sequence shown here is derived from an EMBL/GenBank/DDBJ whole genome shotgun (WGS) entry which is preliminary data.</text>
</comment>
<feature type="compositionally biased region" description="Polar residues" evidence="9">
    <location>
        <begin position="15"/>
        <end position="33"/>
    </location>
</feature>
<evidence type="ECO:0000256" key="5">
    <source>
        <dbReference type="ARBA" id="ARBA00029691"/>
    </source>
</evidence>
<feature type="compositionally biased region" description="Polar residues" evidence="9">
    <location>
        <begin position="234"/>
        <end position="247"/>
    </location>
</feature>
<dbReference type="Pfam" id="PF04695">
    <property type="entry name" value="Pex14_N"/>
    <property type="match status" value="1"/>
</dbReference>
<keyword evidence="7" id="KW-0653">Protein transport</keyword>
<dbReference type="GO" id="GO:0016560">
    <property type="term" value="P:protein import into peroxisome matrix, docking"/>
    <property type="evidence" value="ECO:0007669"/>
    <property type="project" value="UniProtKB-UniRule"/>
</dbReference>
<accession>A0A9P4QE57</accession>
<reference evidence="11" key="1">
    <citation type="journal article" date="2020" name="Stud. Mycol.">
        <title>101 Dothideomycetes genomes: a test case for predicting lifestyles and emergence of pathogens.</title>
        <authorList>
            <person name="Haridas S."/>
            <person name="Albert R."/>
            <person name="Binder M."/>
            <person name="Bloem J."/>
            <person name="Labutti K."/>
            <person name="Salamov A."/>
            <person name="Andreopoulos B."/>
            <person name="Baker S."/>
            <person name="Barry K."/>
            <person name="Bills G."/>
            <person name="Bluhm B."/>
            <person name="Cannon C."/>
            <person name="Castanera R."/>
            <person name="Culley D."/>
            <person name="Daum C."/>
            <person name="Ezra D."/>
            <person name="Gonzalez J."/>
            <person name="Henrissat B."/>
            <person name="Kuo A."/>
            <person name="Liang C."/>
            <person name="Lipzen A."/>
            <person name="Lutzoni F."/>
            <person name="Magnuson J."/>
            <person name="Mondo S."/>
            <person name="Nolan M."/>
            <person name="Ohm R."/>
            <person name="Pangilinan J."/>
            <person name="Park H.-J."/>
            <person name="Ramirez L."/>
            <person name="Alfaro M."/>
            <person name="Sun H."/>
            <person name="Tritt A."/>
            <person name="Yoshinaga Y."/>
            <person name="Zwiers L.-H."/>
            <person name="Turgeon B."/>
            <person name="Goodwin S."/>
            <person name="Spatafora J."/>
            <person name="Crous P."/>
            <person name="Grigoriev I."/>
        </authorList>
    </citation>
    <scope>NUCLEOTIDE SEQUENCE</scope>
    <source>
        <strain evidence="11">CBS 116435</strain>
    </source>
</reference>
<keyword evidence="3 7" id="KW-0576">Peroxisome</keyword>
<evidence type="ECO:0000256" key="7">
    <source>
        <dbReference type="RuleBase" id="RU367032"/>
    </source>
</evidence>
<dbReference type="InterPro" id="IPR006785">
    <property type="entry name" value="Pex14_N"/>
</dbReference>
<evidence type="ECO:0000256" key="9">
    <source>
        <dbReference type="SAM" id="MobiDB-lite"/>
    </source>
</evidence>
<evidence type="ECO:0000313" key="12">
    <source>
        <dbReference type="Proteomes" id="UP000799441"/>
    </source>
</evidence>